<feature type="signal peptide" evidence="6">
    <location>
        <begin position="1"/>
        <end position="21"/>
    </location>
</feature>
<gene>
    <name evidence="9" type="ORF">DCO56_17090</name>
</gene>
<dbReference type="CDD" id="cd08977">
    <property type="entry name" value="SusD"/>
    <property type="match status" value="1"/>
</dbReference>
<evidence type="ECO:0000256" key="2">
    <source>
        <dbReference type="ARBA" id="ARBA00006275"/>
    </source>
</evidence>
<name>A0A363NS15_9SPHI</name>
<evidence type="ECO:0000259" key="7">
    <source>
        <dbReference type="Pfam" id="PF07980"/>
    </source>
</evidence>
<accession>A0A363NS15</accession>
<dbReference type="SUPFAM" id="SSF48452">
    <property type="entry name" value="TPR-like"/>
    <property type="match status" value="1"/>
</dbReference>
<protein>
    <submittedName>
        <fullName evidence="9">RagB/SusD family nutrient uptake outer membrane protein</fullName>
    </submittedName>
</protein>
<dbReference type="AlphaFoldDB" id="A0A363NS15"/>
<feature type="domain" description="SusD-like N-terminal" evidence="8">
    <location>
        <begin position="21"/>
        <end position="223"/>
    </location>
</feature>
<feature type="chain" id="PRO_5016688045" evidence="6">
    <location>
        <begin position="22"/>
        <end position="488"/>
    </location>
</feature>
<feature type="domain" description="RagB/SusD" evidence="7">
    <location>
        <begin position="318"/>
        <end position="484"/>
    </location>
</feature>
<dbReference type="InterPro" id="IPR033985">
    <property type="entry name" value="SusD-like_N"/>
</dbReference>
<evidence type="ECO:0000256" key="5">
    <source>
        <dbReference type="ARBA" id="ARBA00023237"/>
    </source>
</evidence>
<reference evidence="9 10" key="1">
    <citation type="submission" date="2018-04" db="EMBL/GenBank/DDBJ databases">
        <title>Sphingobacterium sp. M46 Genome.</title>
        <authorList>
            <person name="Cheng J."/>
            <person name="Li Y."/>
        </authorList>
    </citation>
    <scope>NUCLEOTIDE SEQUENCE [LARGE SCALE GENOMIC DNA]</scope>
    <source>
        <strain evidence="9 10">M46</strain>
    </source>
</reference>
<keyword evidence="4" id="KW-0472">Membrane</keyword>
<evidence type="ECO:0000256" key="4">
    <source>
        <dbReference type="ARBA" id="ARBA00023136"/>
    </source>
</evidence>
<dbReference type="Pfam" id="PF14322">
    <property type="entry name" value="SusD-like_3"/>
    <property type="match status" value="1"/>
</dbReference>
<dbReference type="RefSeq" id="WP_108634955.1">
    <property type="nucleotide sequence ID" value="NZ_QCXX01000004.1"/>
</dbReference>
<evidence type="ECO:0000313" key="9">
    <source>
        <dbReference type="EMBL" id="PUV23612.1"/>
    </source>
</evidence>
<evidence type="ECO:0000259" key="8">
    <source>
        <dbReference type="Pfam" id="PF14322"/>
    </source>
</evidence>
<dbReference type="OrthoDB" id="1035036at2"/>
<proteinExistence type="inferred from homology"/>
<comment type="caution">
    <text evidence="9">The sequence shown here is derived from an EMBL/GenBank/DDBJ whole genome shotgun (WGS) entry which is preliminary data.</text>
</comment>
<organism evidence="9 10">
    <name type="scientific">Sphingobacterium athyrii</name>
    <dbReference type="NCBI Taxonomy" id="2152717"/>
    <lineage>
        <taxon>Bacteria</taxon>
        <taxon>Pseudomonadati</taxon>
        <taxon>Bacteroidota</taxon>
        <taxon>Sphingobacteriia</taxon>
        <taxon>Sphingobacteriales</taxon>
        <taxon>Sphingobacteriaceae</taxon>
        <taxon>Sphingobacterium</taxon>
    </lineage>
</organism>
<dbReference type="Gene3D" id="1.25.40.390">
    <property type="match status" value="1"/>
</dbReference>
<comment type="subcellular location">
    <subcellularLocation>
        <location evidence="1">Cell outer membrane</location>
    </subcellularLocation>
</comment>
<dbReference type="Pfam" id="PF07980">
    <property type="entry name" value="SusD_RagB"/>
    <property type="match status" value="1"/>
</dbReference>
<keyword evidence="5" id="KW-0998">Cell outer membrane</keyword>
<dbReference type="Proteomes" id="UP000250831">
    <property type="component" value="Unassembled WGS sequence"/>
</dbReference>
<dbReference type="EMBL" id="QCXX01000004">
    <property type="protein sequence ID" value="PUV23612.1"/>
    <property type="molecule type" value="Genomic_DNA"/>
</dbReference>
<keyword evidence="10" id="KW-1185">Reference proteome</keyword>
<evidence type="ECO:0000256" key="1">
    <source>
        <dbReference type="ARBA" id="ARBA00004442"/>
    </source>
</evidence>
<dbReference type="GO" id="GO:0009279">
    <property type="term" value="C:cell outer membrane"/>
    <property type="evidence" value="ECO:0007669"/>
    <property type="project" value="UniProtKB-SubCell"/>
</dbReference>
<sequence length="488" mass="55760">MKIIYKIMLLCLLLPATSCQKWLDLKPQNEQVSDAYWTNKAEVEAVLGAAYVKLQGAVKTMLVWGEGRGNTLSLGGYVDVDLSRLKNFSLLPTNSYAKWGEFYQIINYANMVIKYAPAVVEKDPSFNQATMASFLSEAYFLRALSYFYIVRSFGEAPLILEPYMDDQQAYELPKSSKAQLFEQIIQDLTVAATNGKEIWPTVWETKGRSTKWAIQALLADVYLWLGKYDEAIISCNAILQSGKYGLIQGTVNNKNNWFSIFNPGNSNEGIFEVQFDYSKNQTNKLMEIFGSNYNWIISNYCVSLFIENAEDIRGVGASYETISYKLWKYLGAEGNTTIPRPYSDQNWIIYRIADIYLMKAEALIMKGESYYPQAVELITAIRSRAAISRPLEAGSTELDLLKVLMEERAREFVGEGKRWFDLLRVAQRDQYKYKEYLIEQVLLGVSGASTPVIRSLLLNENAHYLPIHADELKYNKLLVQNPYYENLN</sequence>
<dbReference type="InterPro" id="IPR012944">
    <property type="entry name" value="SusD_RagB_dom"/>
</dbReference>
<keyword evidence="3 6" id="KW-0732">Signal</keyword>
<dbReference type="InterPro" id="IPR011990">
    <property type="entry name" value="TPR-like_helical_dom_sf"/>
</dbReference>
<comment type="similarity">
    <text evidence="2">Belongs to the SusD family.</text>
</comment>
<evidence type="ECO:0000256" key="6">
    <source>
        <dbReference type="SAM" id="SignalP"/>
    </source>
</evidence>
<evidence type="ECO:0000256" key="3">
    <source>
        <dbReference type="ARBA" id="ARBA00022729"/>
    </source>
</evidence>
<evidence type="ECO:0000313" key="10">
    <source>
        <dbReference type="Proteomes" id="UP000250831"/>
    </source>
</evidence>